<evidence type="ECO:0000313" key="1">
    <source>
        <dbReference type="EMBL" id="KKK72502.1"/>
    </source>
</evidence>
<feature type="non-terminal residue" evidence="1">
    <location>
        <position position="1"/>
    </location>
</feature>
<protein>
    <submittedName>
        <fullName evidence="1">Uncharacterized protein</fullName>
    </submittedName>
</protein>
<gene>
    <name evidence="1" type="ORF">LCGC14_2903260</name>
</gene>
<accession>A0A0F8XTS3</accession>
<comment type="caution">
    <text evidence="1">The sequence shown here is derived from an EMBL/GenBank/DDBJ whole genome shotgun (WGS) entry which is preliminary data.</text>
</comment>
<reference evidence="1" key="1">
    <citation type="journal article" date="2015" name="Nature">
        <title>Complex archaea that bridge the gap between prokaryotes and eukaryotes.</title>
        <authorList>
            <person name="Spang A."/>
            <person name="Saw J.H."/>
            <person name="Jorgensen S.L."/>
            <person name="Zaremba-Niedzwiedzka K."/>
            <person name="Martijn J."/>
            <person name="Lind A.E."/>
            <person name="van Eijk R."/>
            <person name="Schleper C."/>
            <person name="Guy L."/>
            <person name="Ettema T.J."/>
        </authorList>
    </citation>
    <scope>NUCLEOTIDE SEQUENCE</scope>
</reference>
<organism evidence="1">
    <name type="scientific">marine sediment metagenome</name>
    <dbReference type="NCBI Taxonomy" id="412755"/>
    <lineage>
        <taxon>unclassified sequences</taxon>
        <taxon>metagenomes</taxon>
        <taxon>ecological metagenomes</taxon>
    </lineage>
</organism>
<sequence length="60" mass="6821">RMARVPSASAIIIAGNMGPKLRTRVNLDDELKVQGFNAPLFRSEELKDKVRWRLKKEGVN</sequence>
<dbReference type="AlphaFoldDB" id="A0A0F8XTS3"/>
<proteinExistence type="predicted"/>
<name>A0A0F8XTS3_9ZZZZ</name>
<dbReference type="EMBL" id="LAZR01057228">
    <property type="protein sequence ID" value="KKK72502.1"/>
    <property type="molecule type" value="Genomic_DNA"/>
</dbReference>